<reference evidence="2 3" key="1">
    <citation type="journal article" date="2013" name="Curr. Biol.">
        <title>The Genome of the Foraminiferan Reticulomyxa filosa.</title>
        <authorList>
            <person name="Glockner G."/>
            <person name="Hulsmann N."/>
            <person name="Schleicher M."/>
            <person name="Noegel A.A."/>
            <person name="Eichinger L."/>
            <person name="Gallinger C."/>
            <person name="Pawlowski J."/>
            <person name="Sierra R."/>
            <person name="Euteneuer U."/>
            <person name="Pillet L."/>
            <person name="Moustafa A."/>
            <person name="Platzer M."/>
            <person name="Groth M."/>
            <person name="Szafranski K."/>
            <person name="Schliwa M."/>
        </authorList>
    </citation>
    <scope>NUCLEOTIDE SEQUENCE [LARGE SCALE GENOMIC DNA]</scope>
</reference>
<gene>
    <name evidence="2" type="ORF">RFI_22896</name>
</gene>
<keyword evidence="1" id="KW-1133">Transmembrane helix</keyword>
<feature type="transmembrane region" description="Helical" evidence="1">
    <location>
        <begin position="145"/>
        <end position="166"/>
    </location>
</feature>
<comment type="caution">
    <text evidence="2">The sequence shown here is derived from an EMBL/GenBank/DDBJ whole genome shotgun (WGS) entry which is preliminary data.</text>
</comment>
<proteinExistence type="predicted"/>
<feature type="non-terminal residue" evidence="2">
    <location>
        <position position="210"/>
    </location>
</feature>
<keyword evidence="1" id="KW-0812">Transmembrane</keyword>
<keyword evidence="1" id="KW-0472">Membrane</keyword>
<dbReference type="Proteomes" id="UP000023152">
    <property type="component" value="Unassembled WGS sequence"/>
</dbReference>
<dbReference type="EMBL" id="ASPP01020014">
    <property type="protein sequence ID" value="ETO14466.1"/>
    <property type="molecule type" value="Genomic_DNA"/>
</dbReference>
<feature type="transmembrane region" description="Helical" evidence="1">
    <location>
        <begin position="178"/>
        <end position="196"/>
    </location>
</feature>
<evidence type="ECO:0000256" key="1">
    <source>
        <dbReference type="SAM" id="Phobius"/>
    </source>
</evidence>
<dbReference type="AlphaFoldDB" id="X6MLF7"/>
<feature type="transmembrane region" description="Helical" evidence="1">
    <location>
        <begin position="121"/>
        <end position="138"/>
    </location>
</feature>
<organism evidence="2 3">
    <name type="scientific">Reticulomyxa filosa</name>
    <dbReference type="NCBI Taxonomy" id="46433"/>
    <lineage>
        <taxon>Eukaryota</taxon>
        <taxon>Sar</taxon>
        <taxon>Rhizaria</taxon>
        <taxon>Retaria</taxon>
        <taxon>Foraminifera</taxon>
        <taxon>Monothalamids</taxon>
        <taxon>Reticulomyxidae</taxon>
        <taxon>Reticulomyxa</taxon>
    </lineage>
</organism>
<evidence type="ECO:0000313" key="2">
    <source>
        <dbReference type="EMBL" id="ETO14466.1"/>
    </source>
</evidence>
<evidence type="ECO:0000313" key="3">
    <source>
        <dbReference type="Proteomes" id="UP000023152"/>
    </source>
</evidence>
<protein>
    <submittedName>
        <fullName evidence="2">Uncharacterized protein</fullName>
    </submittedName>
</protein>
<sequence>MRALLWVTTLRPVVEISVSRKIPQTVVITIKFTEIYCVHRLLGNKSKSASEIVLKLRILLTTNKKHIILDTKKKKRNCIFFCLNEKTDLIVSTPILNSQNIISPFDILDTVNENFATINKIFDFLIYLFFTEFVFLAVDEINSTNIACFLFFSLLCCVYIMLHFIYFSKQLNYQITFTRTKIVFIFIVQMCVSNYYNGRKKKSCKKFLQV</sequence>
<name>X6MLF7_RETFI</name>
<accession>X6MLF7</accession>
<keyword evidence="3" id="KW-1185">Reference proteome</keyword>